<feature type="transmembrane region" description="Helical" evidence="2">
    <location>
        <begin position="68"/>
        <end position="88"/>
    </location>
</feature>
<evidence type="ECO:0000256" key="1">
    <source>
        <dbReference type="SAM" id="MobiDB-lite"/>
    </source>
</evidence>
<dbReference type="PANTHER" id="PTHR31605:SF0">
    <property type="entry name" value="GLYCEROL-3-PHOSPHATE O-ACYLTRANSFERASE 1"/>
    <property type="match status" value="1"/>
</dbReference>
<evidence type="ECO:0000313" key="5">
    <source>
        <dbReference type="Proteomes" id="UP001165060"/>
    </source>
</evidence>
<feature type="domain" description="Phospholipid/glycerol acyltransferase" evidence="3">
    <location>
        <begin position="102"/>
        <end position="325"/>
    </location>
</feature>
<feature type="transmembrane region" description="Helical" evidence="2">
    <location>
        <begin position="41"/>
        <end position="62"/>
    </location>
</feature>
<feature type="transmembrane region" description="Helical" evidence="2">
    <location>
        <begin position="12"/>
        <end position="29"/>
    </location>
</feature>
<keyword evidence="2" id="KW-1133">Transmembrane helix</keyword>
<sequence length="435" mass="48137">MVLVGDVDAIKTQLAILVAALLLTVDAVNPVKIFLTVFEPLLGITTFHLSTIYMSLITYIFFTEINEILYFSVKIFFHSILSIFFSQVEIIGMDNIPRNGPVIFVGNHANQFVDGIMLMMTAQHKVSFLVAEKSWYRPIIGHFAYAMGAVPVARAQDKSKKGSGSFKLTASRRASDAPAPADGAAAAKATTTTVTVSGSGTAFSDELRVGDKCRVAGSDVGLKVVRIQSDEALELEVPLDRKEFLADTTTEHKFDILERVDQSTVYNKVLNKLEKGGCIGIFPEGGSHDRTELLPLKVGVALIAYTAFEKRGMNIPIVPVGLNYFQAHRFRGKAIVEYGAPIFLKPETLPQYQAGGDEKRAVCNELLAHITDGMRSVLVTTPDYETLKHIHAARRLWKRYNTDDTQKKQDMTRRFSFGLQQLMAKFGDKIPPELQ</sequence>
<dbReference type="PANTHER" id="PTHR31605">
    <property type="entry name" value="GLYCEROL-3-PHOSPHATE O-ACYLTRANSFERASE 1"/>
    <property type="match status" value="1"/>
</dbReference>
<accession>A0ABQ6MI04</accession>
<comment type="caution">
    <text evidence="4">The sequence shown here is derived from an EMBL/GenBank/DDBJ whole genome shotgun (WGS) entry which is preliminary data.</text>
</comment>
<dbReference type="Pfam" id="PF01553">
    <property type="entry name" value="Acyltransferase"/>
    <property type="match status" value="2"/>
</dbReference>
<dbReference type="EMBL" id="BRYB01005586">
    <property type="protein sequence ID" value="GMI26355.1"/>
    <property type="molecule type" value="Genomic_DNA"/>
</dbReference>
<dbReference type="SUPFAM" id="SSF69593">
    <property type="entry name" value="Glycerol-3-phosphate (1)-acyltransferase"/>
    <property type="match status" value="2"/>
</dbReference>
<keyword evidence="2" id="KW-0472">Membrane</keyword>
<organism evidence="4 5">
    <name type="scientific">Tetraparma gracilis</name>
    <dbReference type="NCBI Taxonomy" id="2962635"/>
    <lineage>
        <taxon>Eukaryota</taxon>
        <taxon>Sar</taxon>
        <taxon>Stramenopiles</taxon>
        <taxon>Ochrophyta</taxon>
        <taxon>Bolidophyceae</taxon>
        <taxon>Parmales</taxon>
        <taxon>Triparmaceae</taxon>
        <taxon>Tetraparma</taxon>
    </lineage>
</organism>
<evidence type="ECO:0000259" key="3">
    <source>
        <dbReference type="SMART" id="SM00563"/>
    </source>
</evidence>
<feature type="compositionally biased region" description="Low complexity" evidence="1">
    <location>
        <begin position="169"/>
        <end position="185"/>
    </location>
</feature>
<feature type="region of interest" description="Disordered" evidence="1">
    <location>
        <begin position="159"/>
        <end position="185"/>
    </location>
</feature>
<evidence type="ECO:0000256" key="2">
    <source>
        <dbReference type="SAM" id="Phobius"/>
    </source>
</evidence>
<dbReference type="Proteomes" id="UP001165060">
    <property type="component" value="Unassembled WGS sequence"/>
</dbReference>
<feature type="non-terminal residue" evidence="4">
    <location>
        <position position="435"/>
    </location>
</feature>
<dbReference type="InterPro" id="IPR052744">
    <property type="entry name" value="GPAT/DAPAT"/>
</dbReference>
<keyword evidence="5" id="KW-1185">Reference proteome</keyword>
<proteinExistence type="predicted"/>
<keyword evidence="2" id="KW-0812">Transmembrane</keyword>
<reference evidence="4 5" key="1">
    <citation type="journal article" date="2023" name="Commun. Biol.">
        <title>Genome analysis of Parmales, the sister group of diatoms, reveals the evolutionary specialization of diatoms from phago-mixotrophs to photoautotrophs.</title>
        <authorList>
            <person name="Ban H."/>
            <person name="Sato S."/>
            <person name="Yoshikawa S."/>
            <person name="Yamada K."/>
            <person name="Nakamura Y."/>
            <person name="Ichinomiya M."/>
            <person name="Sato N."/>
            <person name="Blanc-Mathieu R."/>
            <person name="Endo H."/>
            <person name="Kuwata A."/>
            <person name="Ogata H."/>
        </authorList>
    </citation>
    <scope>NUCLEOTIDE SEQUENCE [LARGE SCALE GENOMIC DNA]</scope>
</reference>
<evidence type="ECO:0000313" key="4">
    <source>
        <dbReference type="EMBL" id="GMI26355.1"/>
    </source>
</evidence>
<gene>
    <name evidence="4" type="ORF">TeGR_g583</name>
</gene>
<dbReference type="InterPro" id="IPR002123">
    <property type="entry name" value="Plipid/glycerol_acylTrfase"/>
</dbReference>
<dbReference type="SMART" id="SM00563">
    <property type="entry name" value="PlsC"/>
    <property type="match status" value="1"/>
</dbReference>
<dbReference type="CDD" id="cd07992">
    <property type="entry name" value="LPLAT_AAK14816-like"/>
    <property type="match status" value="1"/>
</dbReference>
<name>A0ABQ6MI04_9STRA</name>
<protein>
    <recommendedName>
        <fullName evidence="3">Phospholipid/glycerol acyltransferase domain-containing protein</fullName>
    </recommendedName>
</protein>